<reference evidence="4" key="1">
    <citation type="journal article" date="2019" name="Nat. Commun.">
        <title>The genome of broomcorn millet.</title>
        <authorList>
            <person name="Zou C."/>
            <person name="Miki D."/>
            <person name="Li D."/>
            <person name="Tang Q."/>
            <person name="Xiao L."/>
            <person name="Rajput S."/>
            <person name="Deng P."/>
            <person name="Jia W."/>
            <person name="Huang R."/>
            <person name="Zhang M."/>
            <person name="Sun Y."/>
            <person name="Hu J."/>
            <person name="Fu X."/>
            <person name="Schnable P.S."/>
            <person name="Li F."/>
            <person name="Zhang H."/>
            <person name="Feng B."/>
            <person name="Zhu X."/>
            <person name="Liu R."/>
            <person name="Schnable J.C."/>
            <person name="Zhu J.-K."/>
            <person name="Zhang H."/>
        </authorList>
    </citation>
    <scope>NUCLEOTIDE SEQUENCE [LARGE SCALE GENOMIC DNA]</scope>
</reference>
<proteinExistence type="predicted"/>
<feature type="coiled-coil region" evidence="1">
    <location>
        <begin position="144"/>
        <end position="171"/>
    </location>
</feature>
<feature type="compositionally biased region" description="Polar residues" evidence="2">
    <location>
        <begin position="15"/>
        <end position="29"/>
    </location>
</feature>
<gene>
    <name evidence="3" type="ORF">C2845_PM01G42550</name>
</gene>
<comment type="caution">
    <text evidence="3">The sequence shown here is derived from an EMBL/GenBank/DDBJ whole genome shotgun (WGS) entry which is preliminary data.</text>
</comment>
<evidence type="ECO:0000313" key="3">
    <source>
        <dbReference type="EMBL" id="RLN40428.1"/>
    </source>
</evidence>
<protein>
    <submittedName>
        <fullName evidence="3">Uncharacterized protein</fullName>
    </submittedName>
</protein>
<evidence type="ECO:0000256" key="2">
    <source>
        <dbReference type="SAM" id="MobiDB-lite"/>
    </source>
</evidence>
<dbReference type="EMBL" id="PQIB02000001">
    <property type="protein sequence ID" value="RLN40428.1"/>
    <property type="molecule type" value="Genomic_DNA"/>
</dbReference>
<keyword evidence="1" id="KW-0175">Coiled coil</keyword>
<feature type="compositionally biased region" description="Basic and acidic residues" evidence="2">
    <location>
        <begin position="1"/>
        <end position="10"/>
    </location>
</feature>
<organism evidence="3 4">
    <name type="scientific">Panicum miliaceum</name>
    <name type="common">Proso millet</name>
    <name type="synonym">Broomcorn millet</name>
    <dbReference type="NCBI Taxonomy" id="4540"/>
    <lineage>
        <taxon>Eukaryota</taxon>
        <taxon>Viridiplantae</taxon>
        <taxon>Streptophyta</taxon>
        <taxon>Embryophyta</taxon>
        <taxon>Tracheophyta</taxon>
        <taxon>Spermatophyta</taxon>
        <taxon>Magnoliopsida</taxon>
        <taxon>Liliopsida</taxon>
        <taxon>Poales</taxon>
        <taxon>Poaceae</taxon>
        <taxon>PACMAD clade</taxon>
        <taxon>Panicoideae</taxon>
        <taxon>Panicodae</taxon>
        <taxon>Paniceae</taxon>
        <taxon>Panicinae</taxon>
        <taxon>Panicum</taxon>
        <taxon>Panicum sect. Panicum</taxon>
    </lineage>
</organism>
<dbReference type="AlphaFoldDB" id="A0A3L6TMN8"/>
<dbReference type="Proteomes" id="UP000275267">
    <property type="component" value="Unassembled WGS sequence"/>
</dbReference>
<feature type="region of interest" description="Disordered" evidence="2">
    <location>
        <begin position="1"/>
        <end position="73"/>
    </location>
</feature>
<evidence type="ECO:0000256" key="1">
    <source>
        <dbReference type="SAM" id="Coils"/>
    </source>
</evidence>
<accession>A0A3L6TMN8</accession>
<keyword evidence="4" id="KW-1185">Reference proteome</keyword>
<name>A0A3L6TMN8_PANMI</name>
<sequence length="240" mass="26432">MPANVDDDRSIVAATPSSTRSYPDDSQWSKPEAKQQEGPGRRKVGTTSVALGLGGRQSKRNKSNNAEPIEVTEDVELQVDEDAEPTEVDAVLAFKASAVADGQSRLPSAEVVSKALSQASSNSTFLKNASIAAPSSRSRHRQGSSVLHERVEELQRNNDDLLRKSDALHRETEVAHEAWERIQRQYEELKKQQEDSHRILSQFIQAQSNLGTCDTLVQGLIGLIGYTYQQVATSFPEAQF</sequence>
<evidence type="ECO:0000313" key="4">
    <source>
        <dbReference type="Proteomes" id="UP000275267"/>
    </source>
</evidence>